<evidence type="ECO:0000313" key="3">
    <source>
        <dbReference type="EMBL" id="KAL0634141.1"/>
    </source>
</evidence>
<evidence type="ECO:0000256" key="1">
    <source>
        <dbReference type="SAM" id="MobiDB-lite"/>
    </source>
</evidence>
<dbReference type="SMART" id="SM00995">
    <property type="entry name" value="AD"/>
    <property type="match status" value="1"/>
</dbReference>
<dbReference type="PANTHER" id="PTHR13542">
    <property type="entry name" value="LSM12 HOMOLOG"/>
    <property type="match status" value="1"/>
</dbReference>
<dbReference type="InterPro" id="IPR016521">
    <property type="entry name" value="RNA-processing_Lsm12"/>
</dbReference>
<evidence type="ECO:0000259" key="2">
    <source>
        <dbReference type="PROSITE" id="PS52001"/>
    </source>
</evidence>
<proteinExistence type="predicted"/>
<dbReference type="Pfam" id="PF09793">
    <property type="entry name" value="AD"/>
    <property type="match status" value="1"/>
</dbReference>
<feature type="region of interest" description="Disordered" evidence="1">
    <location>
        <begin position="1"/>
        <end position="20"/>
    </location>
</feature>
<sequence length="222" mass="24155">MDNRRQSSGGRGASTPAGANFNNTAASNIAALDWVVGLRVRVLTIIDDTYEGTIFSYDPLTSTLALTQTSTHAPPAQDYRILKISFLKEVTVLGSPARPRGNTPFANAEPRIAAVALAGLAGREKDVARGESERVASRGVGVSKEGQEIFDALARIMPCRWHEKQIVVLENVIIDDPYTVERARSQDMNALKRVKQVLEGERRKLETARRSATPVSVEKKGG</sequence>
<dbReference type="PIRSF" id="PIRSF007783">
    <property type="entry name" value="UCP007783_YHR121w"/>
    <property type="match status" value="1"/>
</dbReference>
<comment type="caution">
    <text evidence="3">The sequence shown here is derived from an EMBL/GenBank/DDBJ whole genome shotgun (WGS) entry which is preliminary data.</text>
</comment>
<accession>A0ABR3GE71</accession>
<dbReference type="PROSITE" id="PS52001">
    <property type="entry name" value="AD"/>
    <property type="match status" value="1"/>
</dbReference>
<dbReference type="InterPro" id="IPR019181">
    <property type="entry name" value="LSM12_ABD"/>
</dbReference>
<name>A0ABR3GE71_9PEZI</name>
<reference evidence="3 4" key="1">
    <citation type="submission" date="2024-02" db="EMBL/GenBank/DDBJ databases">
        <title>Discinaceae phylogenomics.</title>
        <authorList>
            <person name="Dirks A.C."/>
            <person name="James T.Y."/>
        </authorList>
    </citation>
    <scope>NUCLEOTIDE SEQUENCE [LARGE SCALE GENOMIC DNA]</scope>
    <source>
        <strain evidence="3 4">ACD0624</strain>
    </source>
</reference>
<organism evidence="3 4">
    <name type="scientific">Discina gigas</name>
    <dbReference type="NCBI Taxonomy" id="1032678"/>
    <lineage>
        <taxon>Eukaryota</taxon>
        <taxon>Fungi</taxon>
        <taxon>Dikarya</taxon>
        <taxon>Ascomycota</taxon>
        <taxon>Pezizomycotina</taxon>
        <taxon>Pezizomycetes</taxon>
        <taxon>Pezizales</taxon>
        <taxon>Discinaceae</taxon>
        <taxon>Discina</taxon>
    </lineage>
</organism>
<gene>
    <name evidence="3" type="ORF">Q9L58_006948</name>
</gene>
<keyword evidence="4" id="KW-1185">Reference proteome</keyword>
<feature type="domain" description="AD" evidence="2">
    <location>
        <begin position="113"/>
        <end position="206"/>
    </location>
</feature>
<dbReference type="InterPro" id="IPR047574">
    <property type="entry name" value="AD"/>
</dbReference>
<dbReference type="InterPro" id="IPR039683">
    <property type="entry name" value="Lsm12-like"/>
</dbReference>
<evidence type="ECO:0000313" key="4">
    <source>
        <dbReference type="Proteomes" id="UP001447188"/>
    </source>
</evidence>
<dbReference type="EMBL" id="JBBBZM010000103">
    <property type="protein sequence ID" value="KAL0634141.1"/>
    <property type="molecule type" value="Genomic_DNA"/>
</dbReference>
<protein>
    <recommendedName>
        <fullName evidence="2">AD domain-containing protein</fullName>
    </recommendedName>
</protein>
<dbReference type="Proteomes" id="UP001447188">
    <property type="component" value="Unassembled WGS sequence"/>
</dbReference>